<dbReference type="Proteomes" id="UP000501452">
    <property type="component" value="Chromosome"/>
</dbReference>
<dbReference type="GO" id="GO:0016747">
    <property type="term" value="F:acyltransferase activity, transferring groups other than amino-acyl groups"/>
    <property type="evidence" value="ECO:0007669"/>
    <property type="project" value="InterPro"/>
</dbReference>
<dbReference type="InterPro" id="IPR000182">
    <property type="entry name" value="GNAT_dom"/>
</dbReference>
<accession>A0A6G8Q749</accession>
<evidence type="ECO:0000313" key="3">
    <source>
        <dbReference type="EMBL" id="QIN82258.1"/>
    </source>
</evidence>
<dbReference type="AlphaFoldDB" id="A0A6G8Q749"/>
<gene>
    <name evidence="3" type="ORF">GBA63_06040</name>
</gene>
<dbReference type="CDD" id="cd04301">
    <property type="entry name" value="NAT_SF"/>
    <property type="match status" value="1"/>
</dbReference>
<keyword evidence="4" id="KW-1185">Reference proteome</keyword>
<evidence type="ECO:0000256" key="1">
    <source>
        <dbReference type="SAM" id="MobiDB-lite"/>
    </source>
</evidence>
<reference evidence="3 4" key="1">
    <citation type="submission" date="2019-10" db="EMBL/GenBank/DDBJ databases">
        <title>Rubrobacter sp nov SCSIO 52090 isolated from a deep-sea sediment in the South China Sea.</title>
        <authorList>
            <person name="Chen R.W."/>
        </authorList>
    </citation>
    <scope>NUCLEOTIDE SEQUENCE [LARGE SCALE GENOMIC DNA]</scope>
    <source>
        <strain evidence="3 4">SCSIO 52909</strain>
    </source>
</reference>
<dbReference type="EMBL" id="CP045119">
    <property type="protein sequence ID" value="QIN82258.1"/>
    <property type="molecule type" value="Genomic_DNA"/>
</dbReference>
<dbReference type="Gene3D" id="3.40.630.30">
    <property type="match status" value="1"/>
</dbReference>
<dbReference type="Pfam" id="PF00583">
    <property type="entry name" value="Acetyltransf_1"/>
    <property type="match status" value="1"/>
</dbReference>
<dbReference type="PANTHER" id="PTHR42791">
    <property type="entry name" value="GNAT FAMILY ACETYLTRANSFERASE"/>
    <property type="match status" value="1"/>
</dbReference>
<feature type="region of interest" description="Disordered" evidence="1">
    <location>
        <begin position="1"/>
        <end position="35"/>
    </location>
</feature>
<dbReference type="SUPFAM" id="SSF55729">
    <property type="entry name" value="Acyl-CoA N-acyltransferases (Nat)"/>
    <property type="match status" value="1"/>
</dbReference>
<sequence>MPGGPSHTKNGGEVWGRCGWPARTPGGRLRRQRDPIPKREGKVVERQFTNGRAWLDWMEIGALDLSEIGAVLDVTARGMRDNPLHVAAFGDDPEGRRRSFRALMAAVFSVRDFSHTLVARREDGVIVGVCGMMPPGGCRPGIGQQLRLLPALIPLGPRTIWRMARWMGAWRKHDPEERHWHLGPLAVDAHLQGEGVGSRMMGVFCAQMDAAREDAYLETDKEVNVRFYRRFGFEVVAEQKVLGVPNWFMLRHAERRDG</sequence>
<dbReference type="InterPro" id="IPR052523">
    <property type="entry name" value="Trichothecene_AcTrans"/>
</dbReference>
<keyword evidence="3" id="KW-0808">Transferase</keyword>
<dbReference type="KEGG" id="rub:GBA63_06040"/>
<dbReference type="PROSITE" id="PS51186">
    <property type="entry name" value="GNAT"/>
    <property type="match status" value="1"/>
</dbReference>
<protein>
    <submittedName>
        <fullName evidence="3">GNAT family N-acetyltransferase</fullName>
    </submittedName>
</protein>
<proteinExistence type="predicted"/>
<evidence type="ECO:0000259" key="2">
    <source>
        <dbReference type="PROSITE" id="PS51186"/>
    </source>
</evidence>
<dbReference type="PANTHER" id="PTHR42791:SF1">
    <property type="entry name" value="N-ACETYLTRANSFERASE DOMAIN-CONTAINING PROTEIN"/>
    <property type="match status" value="1"/>
</dbReference>
<organism evidence="3 4">
    <name type="scientific">Rubrobacter tropicus</name>
    <dbReference type="NCBI Taxonomy" id="2653851"/>
    <lineage>
        <taxon>Bacteria</taxon>
        <taxon>Bacillati</taxon>
        <taxon>Actinomycetota</taxon>
        <taxon>Rubrobacteria</taxon>
        <taxon>Rubrobacterales</taxon>
        <taxon>Rubrobacteraceae</taxon>
        <taxon>Rubrobacter</taxon>
    </lineage>
</organism>
<feature type="domain" description="N-acetyltransferase" evidence="2">
    <location>
        <begin position="58"/>
        <end position="254"/>
    </location>
</feature>
<evidence type="ECO:0000313" key="4">
    <source>
        <dbReference type="Proteomes" id="UP000501452"/>
    </source>
</evidence>
<dbReference type="InterPro" id="IPR016181">
    <property type="entry name" value="Acyl_CoA_acyltransferase"/>
</dbReference>
<name>A0A6G8Q749_9ACTN</name>